<organism evidence="2 3">
    <name type="scientific">Periplaneta americana</name>
    <name type="common">American cockroach</name>
    <name type="synonym">Blatta americana</name>
    <dbReference type="NCBI Taxonomy" id="6978"/>
    <lineage>
        <taxon>Eukaryota</taxon>
        <taxon>Metazoa</taxon>
        <taxon>Ecdysozoa</taxon>
        <taxon>Arthropoda</taxon>
        <taxon>Hexapoda</taxon>
        <taxon>Insecta</taxon>
        <taxon>Pterygota</taxon>
        <taxon>Neoptera</taxon>
        <taxon>Polyneoptera</taxon>
        <taxon>Dictyoptera</taxon>
        <taxon>Blattodea</taxon>
        <taxon>Blattoidea</taxon>
        <taxon>Blattidae</taxon>
        <taxon>Blattinae</taxon>
        <taxon>Periplaneta</taxon>
    </lineage>
</organism>
<sequence>MAGLCEGGNEPPGSLKASKGYISVAGMPEFCPAGVLFHDSKCSNMSLWHLSTLKCHRPAPGSNPQPRAKEASTIPTAPSRRTFVPLAHAQWTELPHSLLYRDTRCDRLDGR</sequence>
<dbReference type="EMBL" id="JAJSOF020000021">
    <property type="protein sequence ID" value="KAJ4436777.1"/>
    <property type="molecule type" value="Genomic_DNA"/>
</dbReference>
<comment type="caution">
    <text evidence="2">The sequence shown here is derived from an EMBL/GenBank/DDBJ whole genome shotgun (WGS) entry which is preliminary data.</text>
</comment>
<evidence type="ECO:0000256" key="1">
    <source>
        <dbReference type="SAM" id="MobiDB-lite"/>
    </source>
</evidence>
<reference evidence="2 3" key="1">
    <citation type="journal article" date="2022" name="Allergy">
        <title>Genome assembly and annotation of Periplaneta americana reveal a comprehensive cockroach allergen profile.</title>
        <authorList>
            <person name="Wang L."/>
            <person name="Xiong Q."/>
            <person name="Saelim N."/>
            <person name="Wang L."/>
            <person name="Nong W."/>
            <person name="Wan A.T."/>
            <person name="Shi M."/>
            <person name="Liu X."/>
            <person name="Cao Q."/>
            <person name="Hui J.H.L."/>
            <person name="Sookrung N."/>
            <person name="Leung T.F."/>
            <person name="Tungtrongchitr A."/>
            <person name="Tsui S.K.W."/>
        </authorList>
    </citation>
    <scope>NUCLEOTIDE SEQUENCE [LARGE SCALE GENOMIC DNA]</scope>
    <source>
        <strain evidence="2">PWHHKU_190912</strain>
    </source>
</reference>
<name>A0ABQ8SSX8_PERAM</name>
<evidence type="ECO:0000313" key="3">
    <source>
        <dbReference type="Proteomes" id="UP001148838"/>
    </source>
</evidence>
<evidence type="ECO:0000313" key="2">
    <source>
        <dbReference type="EMBL" id="KAJ4436777.1"/>
    </source>
</evidence>
<protein>
    <submittedName>
        <fullName evidence="2">Uncharacterized protein</fullName>
    </submittedName>
</protein>
<feature type="region of interest" description="Disordered" evidence="1">
    <location>
        <begin position="58"/>
        <end position="79"/>
    </location>
</feature>
<accession>A0ABQ8SSX8</accession>
<proteinExistence type="predicted"/>
<gene>
    <name evidence="2" type="ORF">ANN_16909</name>
</gene>
<dbReference type="Proteomes" id="UP001148838">
    <property type="component" value="Unassembled WGS sequence"/>
</dbReference>
<keyword evidence="3" id="KW-1185">Reference proteome</keyword>